<evidence type="ECO:0000313" key="2">
    <source>
        <dbReference type="EMBL" id="CAD2221435.1"/>
    </source>
</evidence>
<dbReference type="EMBL" id="LR877165">
    <property type="protein sequence ID" value="CAD2221435.1"/>
    <property type="molecule type" value="Genomic_DNA"/>
</dbReference>
<organism evidence="2 3">
    <name type="scientific">Angomonas deanei</name>
    <dbReference type="NCBI Taxonomy" id="59799"/>
    <lineage>
        <taxon>Eukaryota</taxon>
        <taxon>Discoba</taxon>
        <taxon>Euglenozoa</taxon>
        <taxon>Kinetoplastea</taxon>
        <taxon>Metakinetoplastina</taxon>
        <taxon>Trypanosomatida</taxon>
        <taxon>Trypanosomatidae</taxon>
        <taxon>Strigomonadinae</taxon>
        <taxon>Angomonas</taxon>
    </lineage>
</organism>
<evidence type="ECO:0000259" key="1">
    <source>
        <dbReference type="PROSITE" id="PS51186"/>
    </source>
</evidence>
<dbReference type="VEuPathDB" id="TriTrypDB:ADEAN_000896700"/>
<evidence type="ECO:0000313" key="3">
    <source>
        <dbReference type="Proteomes" id="UP000515908"/>
    </source>
</evidence>
<keyword evidence="2" id="KW-0808">Transferase</keyword>
<dbReference type="Proteomes" id="UP000515908">
    <property type="component" value="Chromosome 21"/>
</dbReference>
<dbReference type="InterPro" id="IPR016181">
    <property type="entry name" value="Acyl_CoA_acyltransferase"/>
</dbReference>
<dbReference type="Pfam" id="PF00583">
    <property type="entry name" value="Acetyltransf_1"/>
    <property type="match status" value="1"/>
</dbReference>
<dbReference type="GO" id="GO:0016747">
    <property type="term" value="F:acyltransferase activity, transferring groups other than amino-acyl groups"/>
    <property type="evidence" value="ECO:0007669"/>
    <property type="project" value="InterPro"/>
</dbReference>
<proteinExistence type="predicted"/>
<dbReference type="SUPFAM" id="SSF55729">
    <property type="entry name" value="Acyl-CoA N-acyltransferases (Nat)"/>
    <property type="match status" value="1"/>
</dbReference>
<accession>A0A7G2CPK8</accession>
<dbReference type="PROSITE" id="PS51186">
    <property type="entry name" value="GNAT"/>
    <property type="match status" value="1"/>
</dbReference>
<gene>
    <name evidence="2" type="ORF">ADEAN_000896700</name>
</gene>
<dbReference type="AlphaFoldDB" id="A0A7G2CPK8"/>
<keyword evidence="3" id="KW-1185">Reference proteome</keyword>
<reference evidence="2 3" key="1">
    <citation type="submission" date="2020-08" db="EMBL/GenBank/DDBJ databases">
        <authorList>
            <person name="Newling K."/>
            <person name="Davey J."/>
            <person name="Forrester S."/>
        </authorList>
    </citation>
    <scope>NUCLEOTIDE SEQUENCE [LARGE SCALE GENOMIC DNA]</scope>
    <source>
        <strain evidence="3">Crithidia deanei Carvalho (ATCC PRA-265)</strain>
    </source>
</reference>
<dbReference type="InterPro" id="IPR000182">
    <property type="entry name" value="GNAT_dom"/>
</dbReference>
<feature type="domain" description="N-acetyltransferase" evidence="1">
    <location>
        <begin position="4"/>
        <end position="172"/>
    </location>
</feature>
<protein>
    <submittedName>
        <fullName evidence="2">Acetyltransferase (GNAT) family, putative</fullName>
    </submittedName>
</protein>
<name>A0A7G2CPK8_9TRYP</name>
<sequence>MSHFTIVRSTLDDVDTHMRLYDEAIRFQQKMGHNNWIPFERERVIREMKEGIQYKIIDDASGEVAGVFIIEESDPAIWGERDKDPSFYIHRITTNPQFRGNNLVSLIVNYLKENADGKSYIRMDTKNGNEKLIRYYIDRCGFSPAGTIALGDVPTLPKHFQNIDLFLFEMKV</sequence>
<dbReference type="Gene3D" id="3.40.630.30">
    <property type="match status" value="1"/>
</dbReference>